<organism evidence="1 2">
    <name type="scientific">Paracidovorax wautersii</name>
    <dbReference type="NCBI Taxonomy" id="1177982"/>
    <lineage>
        <taxon>Bacteria</taxon>
        <taxon>Pseudomonadati</taxon>
        <taxon>Pseudomonadota</taxon>
        <taxon>Betaproteobacteria</taxon>
        <taxon>Burkholderiales</taxon>
        <taxon>Comamonadaceae</taxon>
        <taxon>Paracidovorax</taxon>
    </lineage>
</organism>
<keyword evidence="2" id="KW-1185">Reference proteome</keyword>
<dbReference type="Proteomes" id="UP000199119">
    <property type="component" value="Unassembled WGS sequence"/>
</dbReference>
<proteinExistence type="predicted"/>
<dbReference type="EMBL" id="FONX01000014">
    <property type="protein sequence ID" value="SFF14808.1"/>
    <property type="molecule type" value="Genomic_DNA"/>
</dbReference>
<name>A0A1I2GC85_9BURK</name>
<protein>
    <recommendedName>
        <fullName evidence="3">DUF3168 domain-containing protein</fullName>
    </recommendedName>
</protein>
<evidence type="ECO:0008006" key="3">
    <source>
        <dbReference type="Google" id="ProtNLM"/>
    </source>
</evidence>
<evidence type="ECO:0000313" key="1">
    <source>
        <dbReference type="EMBL" id="SFF14808.1"/>
    </source>
</evidence>
<accession>A0A1I2GC85</accession>
<dbReference type="RefSeq" id="WP_139222872.1">
    <property type="nucleotide sequence ID" value="NZ_FONX01000014.1"/>
</dbReference>
<evidence type="ECO:0000313" key="2">
    <source>
        <dbReference type="Proteomes" id="UP000199119"/>
    </source>
</evidence>
<sequence length="151" mass="16558">MRDRAHTLPEGAPFAIGMAIVQALRNAQALQGAEVLDNPVRASDLTVGPRIVFFEDQHDKPRGDQPGQRQKRTYAFSLGVINRTEQARAGAHADYRAAKLAVRDSLAAINQRVRAEGSGLVEGEVRFRLENIDVGGGLVLGMFTFDYRDPD</sequence>
<dbReference type="OrthoDB" id="8813945at2"/>
<gene>
    <name evidence="1" type="ORF">SAMN04489711_11463</name>
</gene>
<reference evidence="2" key="1">
    <citation type="submission" date="2016-10" db="EMBL/GenBank/DDBJ databases">
        <authorList>
            <person name="Varghese N."/>
            <person name="Submissions S."/>
        </authorList>
    </citation>
    <scope>NUCLEOTIDE SEQUENCE [LARGE SCALE GENOMIC DNA]</scope>
    <source>
        <strain evidence="2">DSM 27981</strain>
    </source>
</reference>
<dbReference type="AlphaFoldDB" id="A0A1I2GC85"/>
<dbReference type="STRING" id="1177982.SAMN04489711_11463"/>